<feature type="compositionally biased region" description="Polar residues" evidence="2">
    <location>
        <begin position="1"/>
        <end position="11"/>
    </location>
</feature>
<proteinExistence type="inferred from homology"/>
<evidence type="ECO:0000313" key="3">
    <source>
        <dbReference type="EMBL" id="KAH7121433.1"/>
    </source>
</evidence>
<dbReference type="PANTHER" id="PTHR43591">
    <property type="entry name" value="METHYLTRANSFERASE"/>
    <property type="match status" value="1"/>
</dbReference>
<comment type="caution">
    <text evidence="3">The sequence shown here is derived from an EMBL/GenBank/DDBJ whole genome shotgun (WGS) entry which is preliminary data.</text>
</comment>
<dbReference type="PANTHER" id="PTHR43591:SF31">
    <property type="entry name" value="LAEA-LIKE, PUTATIVE (AFU_ORTHOLOGUE AFUA_8G01930)-RELATED"/>
    <property type="match status" value="1"/>
</dbReference>
<evidence type="ECO:0000313" key="4">
    <source>
        <dbReference type="Proteomes" id="UP000738349"/>
    </source>
</evidence>
<reference evidence="3" key="1">
    <citation type="journal article" date="2021" name="Nat. Commun.">
        <title>Genetic determinants of endophytism in the Arabidopsis root mycobiome.</title>
        <authorList>
            <person name="Mesny F."/>
            <person name="Miyauchi S."/>
            <person name="Thiergart T."/>
            <person name="Pickel B."/>
            <person name="Atanasova L."/>
            <person name="Karlsson M."/>
            <person name="Huettel B."/>
            <person name="Barry K.W."/>
            <person name="Haridas S."/>
            <person name="Chen C."/>
            <person name="Bauer D."/>
            <person name="Andreopoulos W."/>
            <person name="Pangilinan J."/>
            <person name="LaButti K."/>
            <person name="Riley R."/>
            <person name="Lipzen A."/>
            <person name="Clum A."/>
            <person name="Drula E."/>
            <person name="Henrissat B."/>
            <person name="Kohler A."/>
            <person name="Grigoriev I.V."/>
            <person name="Martin F.M."/>
            <person name="Hacquard S."/>
        </authorList>
    </citation>
    <scope>NUCLEOTIDE SEQUENCE</scope>
    <source>
        <strain evidence="3">MPI-CAGE-AT-0147</strain>
    </source>
</reference>
<keyword evidence="3" id="KW-0489">Methyltransferase</keyword>
<feature type="compositionally biased region" description="Basic and acidic residues" evidence="2">
    <location>
        <begin position="35"/>
        <end position="46"/>
    </location>
</feature>
<protein>
    <submittedName>
        <fullName evidence="3">S-adenosyl-L-methionine-dependent methyltransferase</fullName>
    </submittedName>
</protein>
<dbReference type="InterPro" id="IPR029063">
    <property type="entry name" value="SAM-dependent_MTases_sf"/>
</dbReference>
<evidence type="ECO:0000256" key="2">
    <source>
        <dbReference type="SAM" id="MobiDB-lite"/>
    </source>
</evidence>
<dbReference type="Proteomes" id="UP000738349">
    <property type="component" value="Unassembled WGS sequence"/>
</dbReference>
<dbReference type="CDD" id="cd02440">
    <property type="entry name" value="AdoMet_MTases"/>
    <property type="match status" value="1"/>
</dbReference>
<keyword evidence="4" id="KW-1185">Reference proteome</keyword>
<gene>
    <name evidence="3" type="ORF">EDB81DRAFT_813941</name>
</gene>
<name>A0A9P9DLQ6_9HYPO</name>
<dbReference type="GO" id="GO:0008168">
    <property type="term" value="F:methyltransferase activity"/>
    <property type="evidence" value="ECO:0007669"/>
    <property type="project" value="UniProtKB-KW"/>
</dbReference>
<evidence type="ECO:0000256" key="1">
    <source>
        <dbReference type="ARBA" id="ARBA00038158"/>
    </source>
</evidence>
<dbReference type="Pfam" id="PF13489">
    <property type="entry name" value="Methyltransf_23"/>
    <property type="match status" value="1"/>
</dbReference>
<feature type="region of interest" description="Disordered" evidence="2">
    <location>
        <begin position="1"/>
        <end position="77"/>
    </location>
</feature>
<keyword evidence="3" id="KW-0808">Transferase</keyword>
<comment type="similarity">
    <text evidence="1">Belongs to the methyltransferase superfamily. LaeA methyltransferase family.</text>
</comment>
<organism evidence="3 4">
    <name type="scientific">Dactylonectria macrodidyma</name>
    <dbReference type="NCBI Taxonomy" id="307937"/>
    <lineage>
        <taxon>Eukaryota</taxon>
        <taxon>Fungi</taxon>
        <taxon>Dikarya</taxon>
        <taxon>Ascomycota</taxon>
        <taxon>Pezizomycotina</taxon>
        <taxon>Sordariomycetes</taxon>
        <taxon>Hypocreomycetidae</taxon>
        <taxon>Hypocreales</taxon>
        <taxon>Nectriaceae</taxon>
        <taxon>Dactylonectria</taxon>
    </lineage>
</organism>
<dbReference type="OrthoDB" id="2013972at2759"/>
<accession>A0A9P9DLQ6</accession>
<dbReference type="Gene3D" id="3.40.50.150">
    <property type="entry name" value="Vaccinia Virus protein VP39"/>
    <property type="match status" value="1"/>
</dbReference>
<dbReference type="SUPFAM" id="SSF53335">
    <property type="entry name" value="S-adenosyl-L-methionine-dependent methyltransferases"/>
    <property type="match status" value="1"/>
</dbReference>
<dbReference type="EMBL" id="JAGMUV010000024">
    <property type="protein sequence ID" value="KAH7121433.1"/>
    <property type="molecule type" value="Genomic_DNA"/>
</dbReference>
<sequence length="402" mass="44948">MSELQATSSPTKHSDPEPASRATEPVETSSGGATSHRDTHEPKTTDPEAPVALSADASSTAPSSHIEPDLWTDDDEAYGESTNTSYLSSIASDVRRGIVENGRTYGVYGITKSWIPSDDLEMDRNDLQHCKFTMLMDDELHLAPMPEFPQKILDLGTGSGIWAIDIADQYPSARVIGVDKIAVQPNMIPNNLTFELDDIEDDWLWGESSFDFIHGRELIMAIQDWPRLIRQAHDHLKPGAYLQLSGSMPDFRSDDGTLPPDSAYVEMGRIYFEMSERVRLSGWEPTNWKSYLEAAGFEDVVERVLKIPTNPWPRDPHLKKIGAFELHHFRESIANVFARGYEQILGGDPVYFQVLLAKARKEVSNPNMHSWVPFYVVYGRRSGNSTTSIPAENEKPATPPEA</sequence>
<dbReference type="GO" id="GO:0032259">
    <property type="term" value="P:methylation"/>
    <property type="evidence" value="ECO:0007669"/>
    <property type="project" value="UniProtKB-KW"/>
</dbReference>
<dbReference type="AlphaFoldDB" id="A0A9P9DLQ6"/>